<accession>A0AAV2A3R2</accession>
<reference evidence="14 15" key="1">
    <citation type="submission" date="2024-04" db="EMBL/GenBank/DDBJ databases">
        <authorList>
            <person name="Rising A."/>
            <person name="Reimegard J."/>
            <person name="Sonavane S."/>
            <person name="Akerstrom W."/>
            <person name="Nylinder S."/>
            <person name="Hedman E."/>
            <person name="Kallberg Y."/>
        </authorList>
    </citation>
    <scope>NUCLEOTIDE SEQUENCE [LARGE SCALE GENOMIC DNA]</scope>
</reference>
<dbReference type="Pfam" id="PF00488">
    <property type="entry name" value="MutS_V"/>
    <property type="match status" value="1"/>
</dbReference>
<dbReference type="Gene3D" id="3.30.420.110">
    <property type="entry name" value="MutS, connector domain"/>
    <property type="match status" value="1"/>
</dbReference>
<dbReference type="InterPro" id="IPR007860">
    <property type="entry name" value="DNA_mmatch_repair_MutS_con_dom"/>
</dbReference>
<comment type="subcellular location">
    <subcellularLocation>
        <location evidence="1">Nucleus</location>
    </subcellularLocation>
</comment>
<evidence type="ECO:0000256" key="6">
    <source>
        <dbReference type="ARBA" id="ARBA00022840"/>
    </source>
</evidence>
<dbReference type="PIRSF" id="PIRSF037677">
    <property type="entry name" value="DNA_mis_repair_Msh6"/>
    <property type="match status" value="1"/>
</dbReference>
<evidence type="ECO:0000256" key="11">
    <source>
        <dbReference type="RuleBase" id="RU003756"/>
    </source>
</evidence>
<dbReference type="Gene3D" id="3.40.50.300">
    <property type="entry name" value="P-loop containing nucleotide triphosphate hydrolases"/>
    <property type="match status" value="1"/>
</dbReference>
<dbReference type="SUPFAM" id="SSF52540">
    <property type="entry name" value="P-loop containing nucleoside triphosphate hydrolases"/>
    <property type="match status" value="1"/>
</dbReference>
<dbReference type="SMART" id="SM00533">
    <property type="entry name" value="MUTSd"/>
    <property type="match status" value="1"/>
</dbReference>
<dbReference type="GO" id="GO:0005524">
    <property type="term" value="F:ATP binding"/>
    <property type="evidence" value="ECO:0007669"/>
    <property type="project" value="UniProtKB-KW"/>
</dbReference>
<evidence type="ECO:0000256" key="8">
    <source>
        <dbReference type="ARBA" id="ARBA00023204"/>
    </source>
</evidence>
<proteinExistence type="inferred from homology"/>
<dbReference type="PANTHER" id="PTHR11361:SF122">
    <property type="entry name" value="DNA MISMATCH REPAIR PROTEIN MSH3"/>
    <property type="match status" value="1"/>
</dbReference>
<dbReference type="SUPFAM" id="SSF53150">
    <property type="entry name" value="DNA repair protein MutS, domain II"/>
    <property type="match status" value="1"/>
</dbReference>
<dbReference type="Gene3D" id="1.10.1420.10">
    <property type="match status" value="2"/>
</dbReference>
<dbReference type="FunFam" id="1.10.1420.10:FF:000004">
    <property type="entry name" value="DNA mismatch repair protein Msh3"/>
    <property type="match status" value="1"/>
</dbReference>
<dbReference type="SUPFAM" id="SSF55271">
    <property type="entry name" value="DNA repair protein MutS, domain I"/>
    <property type="match status" value="1"/>
</dbReference>
<evidence type="ECO:0000259" key="13">
    <source>
        <dbReference type="PROSITE" id="PS00486"/>
    </source>
</evidence>
<dbReference type="GO" id="GO:0006312">
    <property type="term" value="P:mitotic recombination"/>
    <property type="evidence" value="ECO:0007669"/>
    <property type="project" value="TreeGrafter"/>
</dbReference>
<feature type="domain" description="DNA mismatch repair proteins mutS family" evidence="13">
    <location>
        <begin position="891"/>
        <end position="907"/>
    </location>
</feature>
<dbReference type="InterPro" id="IPR017261">
    <property type="entry name" value="DNA_mismatch_repair_MutS/MSH"/>
</dbReference>
<dbReference type="PANTHER" id="PTHR11361">
    <property type="entry name" value="DNA MISMATCH REPAIR PROTEIN MUTS FAMILY MEMBER"/>
    <property type="match status" value="1"/>
</dbReference>
<gene>
    <name evidence="14" type="ORF">LARSCL_LOCUS9873</name>
</gene>
<evidence type="ECO:0000256" key="10">
    <source>
        <dbReference type="ARBA" id="ARBA00073774"/>
    </source>
</evidence>
<feature type="region of interest" description="Disordered" evidence="12">
    <location>
        <begin position="26"/>
        <end position="73"/>
    </location>
</feature>
<dbReference type="GO" id="GO:0005634">
    <property type="term" value="C:nucleus"/>
    <property type="evidence" value="ECO:0007669"/>
    <property type="project" value="UniProtKB-SubCell"/>
</dbReference>
<dbReference type="SMART" id="SM00534">
    <property type="entry name" value="MUTSac"/>
    <property type="match status" value="1"/>
</dbReference>
<evidence type="ECO:0000256" key="3">
    <source>
        <dbReference type="ARBA" id="ARBA00022151"/>
    </source>
</evidence>
<dbReference type="InterPro" id="IPR016151">
    <property type="entry name" value="DNA_mismatch_repair_MutS_N"/>
</dbReference>
<evidence type="ECO:0000256" key="9">
    <source>
        <dbReference type="ARBA" id="ARBA00023242"/>
    </source>
</evidence>
<dbReference type="Pfam" id="PF01624">
    <property type="entry name" value="MutS_I"/>
    <property type="match status" value="1"/>
</dbReference>
<feature type="compositionally biased region" description="Low complexity" evidence="12">
    <location>
        <begin position="41"/>
        <end position="52"/>
    </location>
</feature>
<dbReference type="FunFam" id="3.40.1170.10:FF:000004">
    <property type="entry name" value="DNA mismatch repair protein"/>
    <property type="match status" value="1"/>
</dbReference>
<comment type="similarity">
    <text evidence="2">Belongs to the DNA mismatch repair MutS family. MSH3 subfamily.</text>
</comment>
<dbReference type="Gene3D" id="3.40.1170.10">
    <property type="entry name" value="DNA repair protein MutS, domain I"/>
    <property type="match status" value="1"/>
</dbReference>
<dbReference type="InterPro" id="IPR036187">
    <property type="entry name" value="DNA_mismatch_repair_MutS_sf"/>
</dbReference>
<dbReference type="GO" id="GO:0140664">
    <property type="term" value="F:ATP-dependent DNA damage sensor activity"/>
    <property type="evidence" value="ECO:0007669"/>
    <property type="project" value="InterPro"/>
</dbReference>
<keyword evidence="9" id="KW-0539">Nucleus</keyword>
<dbReference type="InterPro" id="IPR007861">
    <property type="entry name" value="DNA_mismatch_repair_MutS_clamp"/>
</dbReference>
<dbReference type="Pfam" id="PF05188">
    <property type="entry name" value="MutS_II"/>
    <property type="match status" value="1"/>
</dbReference>
<dbReference type="Proteomes" id="UP001497382">
    <property type="component" value="Unassembled WGS sequence"/>
</dbReference>
<comment type="caution">
    <text evidence="14">The sequence shown here is derived from an EMBL/GenBank/DDBJ whole genome shotgun (WGS) entry which is preliminary data.</text>
</comment>
<comment type="function">
    <text evidence="11">Component of the post-replicative DNA mismatch repair system (MMR).</text>
</comment>
<dbReference type="GO" id="GO:0006298">
    <property type="term" value="P:mismatch repair"/>
    <property type="evidence" value="ECO:0007669"/>
    <property type="project" value="InterPro"/>
</dbReference>
<keyword evidence="7 11" id="KW-0238">DNA-binding</keyword>
<dbReference type="FunFam" id="3.40.50.300:FF:000870">
    <property type="entry name" value="MutS protein homolog 4"/>
    <property type="match status" value="1"/>
</dbReference>
<evidence type="ECO:0000256" key="4">
    <source>
        <dbReference type="ARBA" id="ARBA00022741"/>
    </source>
</evidence>
<keyword evidence="4 11" id="KW-0547">Nucleotide-binding</keyword>
<dbReference type="AlphaFoldDB" id="A0AAV2A3R2"/>
<evidence type="ECO:0000256" key="2">
    <source>
        <dbReference type="ARBA" id="ARBA00007094"/>
    </source>
</evidence>
<dbReference type="InterPro" id="IPR007696">
    <property type="entry name" value="DNA_mismatch_repair_MutS_core"/>
</dbReference>
<name>A0AAV2A3R2_9ARAC</name>
<evidence type="ECO:0000256" key="12">
    <source>
        <dbReference type="SAM" id="MobiDB-lite"/>
    </source>
</evidence>
<organism evidence="14 15">
    <name type="scientific">Larinioides sclopetarius</name>
    <dbReference type="NCBI Taxonomy" id="280406"/>
    <lineage>
        <taxon>Eukaryota</taxon>
        <taxon>Metazoa</taxon>
        <taxon>Ecdysozoa</taxon>
        <taxon>Arthropoda</taxon>
        <taxon>Chelicerata</taxon>
        <taxon>Arachnida</taxon>
        <taxon>Araneae</taxon>
        <taxon>Araneomorphae</taxon>
        <taxon>Entelegynae</taxon>
        <taxon>Araneoidea</taxon>
        <taxon>Araneidae</taxon>
        <taxon>Larinioides</taxon>
    </lineage>
</organism>
<dbReference type="InterPro" id="IPR027417">
    <property type="entry name" value="P-loop_NTPase"/>
</dbReference>
<dbReference type="PROSITE" id="PS00486">
    <property type="entry name" value="DNA_MISMATCH_REPAIR_2"/>
    <property type="match status" value="1"/>
</dbReference>
<dbReference type="EMBL" id="CAXIEN010000114">
    <property type="protein sequence ID" value="CAL1278588.1"/>
    <property type="molecule type" value="Genomic_DNA"/>
</dbReference>
<dbReference type="Pfam" id="PF05190">
    <property type="entry name" value="MutS_IV"/>
    <property type="match status" value="1"/>
</dbReference>
<dbReference type="NCBIfam" id="NF003810">
    <property type="entry name" value="PRK05399.1"/>
    <property type="match status" value="1"/>
</dbReference>
<dbReference type="InterPro" id="IPR007695">
    <property type="entry name" value="DNA_mismatch_repair_MutS-lik_N"/>
</dbReference>
<keyword evidence="8 11" id="KW-0234">DNA repair</keyword>
<keyword evidence="6" id="KW-0067">ATP-binding</keyword>
<evidence type="ECO:0000256" key="5">
    <source>
        <dbReference type="ARBA" id="ARBA00022763"/>
    </source>
</evidence>
<dbReference type="SUPFAM" id="SSF48334">
    <property type="entry name" value="DNA repair protein MutS, domain III"/>
    <property type="match status" value="1"/>
</dbReference>
<evidence type="ECO:0000256" key="1">
    <source>
        <dbReference type="ARBA" id="ARBA00004123"/>
    </source>
</evidence>
<dbReference type="InterPro" id="IPR036678">
    <property type="entry name" value="MutS_con_dom_sf"/>
</dbReference>
<keyword evidence="5 11" id="KW-0227">DNA damage</keyword>
<sequence length="1030" mass="116225">MPNKKTKNSSRTCDFKNQPNISKYFISDSNYPTSSLKKRSGSGLNSGSSPLKKIQKCQEETSESKFQQESSPLEKYNISESVSEKLQTFIFKKVVESEKSSNKCSADNISCNKILNVDSGSSEAEDSLGIYEQLTENEIHLNRIAGKTKADKPIKYTALEKQYLEFRNKYPDVLLLLECGYKYRFFGKDAEIVSELCNIACFKNHNFMSSIIPTQRLYFYVKQLVSKGYKVGVIKQAESAALKAAGQNKNELFARKLDALYTKSTLIGEEFLTLDPSDGNLDAGDIDSDPGYLVCICELPLTSTKGHANISIVGVQISTGDFIYTSFEDSPLRNKLETYLFHINPAEILIPSNLNKEAETLINNFSLDRSVRIERFNHNVLDTSSVLSHVTEFYTQNKSAVEDIETQDIQQIILTLPALVVSCLSALITYLSSFKLENILRNLKIMKPLETEKSMILSATSLKGLEILRNNSTFSEHRSLFWILNKTLTKFGERLLKFWIAKPLKDLNQIEERLNILTEIMYSDTIVFKVVEKSLTKLPDLERILSCVFHHKCSCSDFINLLQAFAKIRSDLLSISDKVSSEILVPRTKIILTELPELLDDIDRFISNIDIEAARTGDKTKVFHNISMYPAMKKCLDEIGAAEKQLNDFRVDICKVLKLINFRYATVAGQKYLIEVPNSNLRLIPTDWLKISSTKQVSRFRSPQIIKLCNQIDQQKELLIGHAADAWSAFLNDFATYFYKHKRVILYLAELDCYFSLSKVAKEANYCRPHIIDSVEPIFNIHQGWHPIITKIMGEENQFVANNLDMNIQNRCLIVTGPNMGGKSTYVRQIALIAIMAHIGSYVPAESATIPLFDAIYVRMGSDDALAQSKSAFMVEMSETSEILSNATSRSLVILDELGRGTSTNDGTAIAYATLEYILSEIKCCTLFVTHYPPVVELEKHYPENVSIVHMGYILKDNEDDLNDIETVTFLYNVVSGVSKKSYGINVAALAGIPKDVLLEAQKISQLTEFRSIIKRNIKSLMQKFASLSC</sequence>
<dbReference type="InterPro" id="IPR045076">
    <property type="entry name" value="MutS"/>
</dbReference>
<keyword evidence="15" id="KW-1185">Reference proteome</keyword>
<dbReference type="GO" id="GO:0030983">
    <property type="term" value="F:mismatched DNA binding"/>
    <property type="evidence" value="ECO:0007669"/>
    <property type="project" value="InterPro"/>
</dbReference>
<evidence type="ECO:0000313" key="15">
    <source>
        <dbReference type="Proteomes" id="UP001497382"/>
    </source>
</evidence>
<dbReference type="InterPro" id="IPR000432">
    <property type="entry name" value="DNA_mismatch_repair_MutS_C"/>
</dbReference>
<evidence type="ECO:0000256" key="7">
    <source>
        <dbReference type="ARBA" id="ARBA00023125"/>
    </source>
</evidence>
<protein>
    <recommendedName>
        <fullName evidence="3 10">DNA mismatch repair protein MSH3</fullName>
    </recommendedName>
    <alternativeName>
        <fullName evidence="3 10">DNA mismatch repair protein MSH3</fullName>
    </alternativeName>
</protein>
<dbReference type="Pfam" id="PF05192">
    <property type="entry name" value="MutS_III"/>
    <property type="match status" value="1"/>
</dbReference>
<evidence type="ECO:0000313" key="14">
    <source>
        <dbReference type="EMBL" id="CAL1278588.1"/>
    </source>
</evidence>